<feature type="transmembrane region" description="Helical" evidence="1">
    <location>
        <begin position="6"/>
        <end position="34"/>
    </location>
</feature>
<evidence type="ECO:0000313" key="3">
    <source>
        <dbReference type="WBParaSite" id="nRc.2.0.1.t37966-RA"/>
    </source>
</evidence>
<dbReference type="Proteomes" id="UP000887565">
    <property type="component" value="Unplaced"/>
</dbReference>
<evidence type="ECO:0000256" key="1">
    <source>
        <dbReference type="SAM" id="Phobius"/>
    </source>
</evidence>
<accession>A0A915KIY7</accession>
<name>A0A915KIY7_ROMCU</name>
<evidence type="ECO:0000313" key="2">
    <source>
        <dbReference type="Proteomes" id="UP000887565"/>
    </source>
</evidence>
<organism evidence="2 3">
    <name type="scientific">Romanomermis culicivorax</name>
    <name type="common">Nematode worm</name>
    <dbReference type="NCBI Taxonomy" id="13658"/>
    <lineage>
        <taxon>Eukaryota</taxon>
        <taxon>Metazoa</taxon>
        <taxon>Ecdysozoa</taxon>
        <taxon>Nematoda</taxon>
        <taxon>Enoplea</taxon>
        <taxon>Dorylaimia</taxon>
        <taxon>Mermithida</taxon>
        <taxon>Mermithoidea</taxon>
        <taxon>Mermithidae</taxon>
        <taxon>Romanomermis</taxon>
    </lineage>
</organism>
<proteinExistence type="predicted"/>
<sequence>MRTRTGFGVSIGLTIILALGISGPSTVMTVLAVGRRISGPVWLKRGVPVIGLKTSSAPGCKMPSRGCKTS</sequence>
<reference evidence="3" key="1">
    <citation type="submission" date="2022-11" db="UniProtKB">
        <authorList>
            <consortium name="WormBaseParasite"/>
        </authorList>
    </citation>
    <scope>IDENTIFICATION</scope>
</reference>
<keyword evidence="1" id="KW-0812">Transmembrane</keyword>
<keyword evidence="1" id="KW-0472">Membrane</keyword>
<dbReference type="AlphaFoldDB" id="A0A915KIY7"/>
<dbReference type="WBParaSite" id="nRc.2.0.1.t37966-RA">
    <property type="protein sequence ID" value="nRc.2.0.1.t37966-RA"/>
    <property type="gene ID" value="nRc.2.0.1.g37966"/>
</dbReference>
<protein>
    <submittedName>
        <fullName evidence="3">Uncharacterized protein</fullName>
    </submittedName>
</protein>
<keyword evidence="2" id="KW-1185">Reference proteome</keyword>
<keyword evidence="1" id="KW-1133">Transmembrane helix</keyword>